<dbReference type="EMBL" id="JARJLG010000159">
    <property type="protein sequence ID" value="KAJ7734796.1"/>
    <property type="molecule type" value="Genomic_DNA"/>
</dbReference>
<protein>
    <submittedName>
        <fullName evidence="2">Clp1-like protein</fullName>
    </submittedName>
</protein>
<dbReference type="AlphaFoldDB" id="A0AAD7MVR3"/>
<sequence>MFQVASHSSAFPHPHQHNSRSRYREEPPSPLTLPRTLTRPPFTPLPATALSSLSPDLAGLPPDFVRAGLRAGAAAMQAGIASLAPSHLPTSIPKDRLPPALQVPLRAVQATRELSLPTHVLALSPAPQKGARDEPPAAATLFPVHALVLAAHCAKLPALPPAAAPQQQRPAALALPLLPLALPSPPAFAILHAWMYTGRLDAALASLLPLPPPFLATLATSPQDAHQALGTTRASPQALHLLAAHLYTAAGGNLSSLMSHAGHVRDLWADMVALGVYDPTLWEAVDVCWEVVLAALNLAAQ</sequence>
<feature type="compositionally biased region" description="Low complexity" evidence="1">
    <location>
        <begin position="32"/>
        <end position="48"/>
    </location>
</feature>
<reference evidence="2" key="1">
    <citation type="submission" date="2023-03" db="EMBL/GenBank/DDBJ databases">
        <title>Massive genome expansion in bonnet fungi (Mycena s.s.) driven by repeated elements and novel gene families across ecological guilds.</title>
        <authorList>
            <consortium name="Lawrence Berkeley National Laboratory"/>
            <person name="Harder C.B."/>
            <person name="Miyauchi S."/>
            <person name="Viragh M."/>
            <person name="Kuo A."/>
            <person name="Thoen E."/>
            <person name="Andreopoulos B."/>
            <person name="Lu D."/>
            <person name="Skrede I."/>
            <person name="Drula E."/>
            <person name="Henrissat B."/>
            <person name="Morin E."/>
            <person name="Kohler A."/>
            <person name="Barry K."/>
            <person name="LaButti K."/>
            <person name="Morin E."/>
            <person name="Salamov A."/>
            <person name="Lipzen A."/>
            <person name="Mereny Z."/>
            <person name="Hegedus B."/>
            <person name="Baldrian P."/>
            <person name="Stursova M."/>
            <person name="Weitz H."/>
            <person name="Taylor A."/>
            <person name="Grigoriev I.V."/>
            <person name="Nagy L.G."/>
            <person name="Martin F."/>
            <person name="Kauserud H."/>
        </authorList>
    </citation>
    <scope>NUCLEOTIDE SEQUENCE</scope>
    <source>
        <strain evidence="2">CBHHK188m</strain>
    </source>
</reference>
<comment type="caution">
    <text evidence="2">The sequence shown here is derived from an EMBL/GenBank/DDBJ whole genome shotgun (WGS) entry which is preliminary data.</text>
</comment>
<evidence type="ECO:0000313" key="2">
    <source>
        <dbReference type="EMBL" id="KAJ7734796.1"/>
    </source>
</evidence>
<gene>
    <name evidence="2" type="ORF">DFH07DRAFT_905922</name>
</gene>
<accession>A0AAD7MVR3</accession>
<name>A0AAD7MVR3_9AGAR</name>
<evidence type="ECO:0000256" key="1">
    <source>
        <dbReference type="SAM" id="MobiDB-lite"/>
    </source>
</evidence>
<organism evidence="2 3">
    <name type="scientific">Mycena maculata</name>
    <dbReference type="NCBI Taxonomy" id="230809"/>
    <lineage>
        <taxon>Eukaryota</taxon>
        <taxon>Fungi</taxon>
        <taxon>Dikarya</taxon>
        <taxon>Basidiomycota</taxon>
        <taxon>Agaricomycotina</taxon>
        <taxon>Agaricomycetes</taxon>
        <taxon>Agaricomycetidae</taxon>
        <taxon>Agaricales</taxon>
        <taxon>Marasmiineae</taxon>
        <taxon>Mycenaceae</taxon>
        <taxon>Mycena</taxon>
    </lineage>
</organism>
<feature type="region of interest" description="Disordered" evidence="1">
    <location>
        <begin position="1"/>
        <end position="48"/>
    </location>
</feature>
<dbReference type="Proteomes" id="UP001215280">
    <property type="component" value="Unassembled WGS sequence"/>
</dbReference>
<proteinExistence type="predicted"/>
<evidence type="ECO:0000313" key="3">
    <source>
        <dbReference type="Proteomes" id="UP001215280"/>
    </source>
</evidence>
<keyword evidence="3" id="KW-1185">Reference proteome</keyword>